<keyword evidence="4" id="KW-0564">Palmitate</keyword>
<dbReference type="Proteomes" id="UP000608071">
    <property type="component" value="Unassembled WGS sequence"/>
</dbReference>
<evidence type="ECO:0000256" key="7">
    <source>
        <dbReference type="SAM" id="SignalP"/>
    </source>
</evidence>
<dbReference type="InterPro" id="IPR050490">
    <property type="entry name" value="Bact_solute-bd_prot1"/>
</dbReference>
<evidence type="ECO:0000256" key="6">
    <source>
        <dbReference type="SAM" id="MobiDB-lite"/>
    </source>
</evidence>
<dbReference type="EMBL" id="JACSQL010000006">
    <property type="protein sequence ID" value="MBD7969194.1"/>
    <property type="molecule type" value="Genomic_DNA"/>
</dbReference>
<comment type="caution">
    <text evidence="8">The sequence shown here is derived from an EMBL/GenBank/DDBJ whole genome shotgun (WGS) entry which is preliminary data.</text>
</comment>
<evidence type="ECO:0000256" key="1">
    <source>
        <dbReference type="ARBA" id="ARBA00022475"/>
    </source>
</evidence>
<organism evidence="8 9">
    <name type="scientific">Paenibacillus gallinarum</name>
    <dbReference type="NCBI Taxonomy" id="2762232"/>
    <lineage>
        <taxon>Bacteria</taxon>
        <taxon>Bacillati</taxon>
        <taxon>Bacillota</taxon>
        <taxon>Bacilli</taxon>
        <taxon>Bacillales</taxon>
        <taxon>Paenibacillaceae</taxon>
        <taxon>Paenibacillus</taxon>
    </lineage>
</organism>
<evidence type="ECO:0000256" key="4">
    <source>
        <dbReference type="ARBA" id="ARBA00023139"/>
    </source>
</evidence>
<feature type="chain" id="PRO_5047445775" evidence="7">
    <location>
        <begin position="25"/>
        <end position="506"/>
    </location>
</feature>
<keyword evidence="1" id="KW-1003">Cell membrane</keyword>
<feature type="compositionally biased region" description="Basic and acidic residues" evidence="6">
    <location>
        <begin position="323"/>
        <end position="332"/>
    </location>
</feature>
<name>A0ABR8T1L6_9BACL</name>
<dbReference type="PANTHER" id="PTHR43649:SF33">
    <property type="entry name" value="POLYGALACTURONAN_RHAMNOGALACTURONAN-BINDING PROTEIN YTCQ"/>
    <property type="match status" value="1"/>
</dbReference>
<proteinExistence type="predicted"/>
<feature type="signal peptide" evidence="7">
    <location>
        <begin position="1"/>
        <end position="24"/>
    </location>
</feature>
<reference evidence="8 9" key="1">
    <citation type="submission" date="2020-08" db="EMBL/GenBank/DDBJ databases">
        <title>A Genomic Blueprint of the Chicken Gut Microbiome.</title>
        <authorList>
            <person name="Gilroy R."/>
            <person name="Ravi A."/>
            <person name="Getino M."/>
            <person name="Pursley I."/>
            <person name="Horton D.L."/>
            <person name="Alikhan N.-F."/>
            <person name="Baker D."/>
            <person name="Gharbi K."/>
            <person name="Hall N."/>
            <person name="Watson M."/>
            <person name="Adriaenssens E.M."/>
            <person name="Foster-Nyarko E."/>
            <person name="Jarju S."/>
            <person name="Secka A."/>
            <person name="Antonio M."/>
            <person name="Oren A."/>
            <person name="Chaudhuri R."/>
            <person name="La Ragione R.M."/>
            <person name="Hildebrand F."/>
            <person name="Pallen M.J."/>
        </authorList>
    </citation>
    <scope>NUCLEOTIDE SEQUENCE [LARGE SCALE GENOMIC DNA]</scope>
    <source>
        <strain evidence="8 9">Sa2BVA9</strain>
    </source>
</reference>
<evidence type="ECO:0000256" key="3">
    <source>
        <dbReference type="ARBA" id="ARBA00023136"/>
    </source>
</evidence>
<keyword evidence="2 7" id="KW-0732">Signal</keyword>
<evidence type="ECO:0000256" key="2">
    <source>
        <dbReference type="ARBA" id="ARBA00022729"/>
    </source>
</evidence>
<dbReference type="RefSeq" id="WP_191800978.1">
    <property type="nucleotide sequence ID" value="NZ_JACSQL010000006.1"/>
</dbReference>
<evidence type="ECO:0000256" key="5">
    <source>
        <dbReference type="ARBA" id="ARBA00023288"/>
    </source>
</evidence>
<feature type="region of interest" description="Disordered" evidence="6">
    <location>
        <begin position="309"/>
        <end position="332"/>
    </location>
</feature>
<accession>A0ABR8T1L6</accession>
<dbReference type="SUPFAM" id="SSF53850">
    <property type="entry name" value="Periplasmic binding protein-like II"/>
    <property type="match status" value="1"/>
</dbReference>
<evidence type="ECO:0000313" key="9">
    <source>
        <dbReference type="Proteomes" id="UP000608071"/>
    </source>
</evidence>
<keyword evidence="3" id="KW-0472">Membrane</keyword>
<keyword evidence="5" id="KW-0449">Lipoprotein</keyword>
<gene>
    <name evidence="8" type="ORF">H9647_14040</name>
</gene>
<protein>
    <submittedName>
        <fullName evidence="8">Extracellular solute-binding protein</fullName>
    </submittedName>
</protein>
<sequence length="506" mass="56600">MLRKKSWYFIAIATIMIVTTGCNTSNLNTNSNSNPSNAADKIVFLTTGDSAAQAIQKDDRIIAEINNRLGIDLEVRVVPEASFEKVNVAMATGDYPDVVTINYPSASLSQWINEGLVIPLNDYLPSMPTVKETLERDLLWTAIDGQFYGYPFIESQRSNYTLAYRSDWLETLGLEPPQTLDEFRQVLKAITMEDPDRNGKDDTYGITAQKSSGVFADFNFVHYAYGLEHGDWVLNNQGEVAPIFEHSGFKQGLQYLSELWQEKLIDPEFLLNDTQQREQKFYQGKVGFMGTPLFRHVNRLETNLQKVNPQGKLGYTSPPAGPKGDRGMSSEKKSGLFTAVTSAAKNPEKAAQFIEFMLSKEGRDLLELGIEGIHYTKEGDKVIYNEEERAIDSFAANGWAHPLAWGSVVWPLTNNYLPLTEPQADRAKESVEIASNNVVSNLVDKTTQAEIDHGGVLDELFNQYYIDIITGKMEIDAGLAELSKNWRDQGGNEVLEAVQEAYTAQQ</sequence>
<keyword evidence="9" id="KW-1185">Reference proteome</keyword>
<dbReference type="PROSITE" id="PS51257">
    <property type="entry name" value="PROKAR_LIPOPROTEIN"/>
    <property type="match status" value="1"/>
</dbReference>
<dbReference type="PANTHER" id="PTHR43649">
    <property type="entry name" value="ARABINOSE-BINDING PROTEIN-RELATED"/>
    <property type="match status" value="1"/>
</dbReference>
<evidence type="ECO:0000313" key="8">
    <source>
        <dbReference type="EMBL" id="MBD7969194.1"/>
    </source>
</evidence>
<dbReference type="Gene3D" id="3.40.190.10">
    <property type="entry name" value="Periplasmic binding protein-like II"/>
    <property type="match status" value="2"/>
</dbReference>
<dbReference type="Pfam" id="PF01547">
    <property type="entry name" value="SBP_bac_1"/>
    <property type="match status" value="1"/>
</dbReference>
<dbReference type="InterPro" id="IPR006059">
    <property type="entry name" value="SBP"/>
</dbReference>